<dbReference type="InterPro" id="IPR049383">
    <property type="entry name" value="UbiD-like_N"/>
</dbReference>
<feature type="domain" description="3-octaprenyl-4-hydroxybenzoate carboxy-lyase-like C-terminal" evidence="11">
    <location>
        <begin position="303"/>
        <end position="424"/>
    </location>
</feature>
<feature type="domain" description="3-octaprenyl-4-hydroxybenzoate carboxy-lyase-like Rift-related" evidence="9">
    <location>
        <begin position="104"/>
        <end position="297"/>
    </location>
</feature>
<comment type="similarity">
    <text evidence="1">Belongs to the UbiD family.</text>
</comment>
<dbReference type="AlphaFoldDB" id="A0A096CQ91"/>
<keyword evidence="3" id="KW-0058">Aromatic hydrocarbons catabolism</keyword>
<dbReference type="HOGENOM" id="CLU_023348_5_1_9"/>
<evidence type="ECO:0000259" key="9">
    <source>
        <dbReference type="Pfam" id="PF01977"/>
    </source>
</evidence>
<evidence type="ECO:0000256" key="6">
    <source>
        <dbReference type="ARBA" id="ARBA00072018"/>
    </source>
</evidence>
<dbReference type="Pfam" id="PF20696">
    <property type="entry name" value="UbiD_C"/>
    <property type="match status" value="1"/>
</dbReference>
<evidence type="ECO:0000256" key="7">
    <source>
        <dbReference type="ARBA" id="ARBA00078055"/>
    </source>
</evidence>
<evidence type="ECO:0000256" key="3">
    <source>
        <dbReference type="ARBA" id="ARBA00022797"/>
    </source>
</evidence>
<evidence type="ECO:0000256" key="4">
    <source>
        <dbReference type="ARBA" id="ARBA00052687"/>
    </source>
</evidence>
<dbReference type="GO" id="GO:0005829">
    <property type="term" value="C:cytosol"/>
    <property type="evidence" value="ECO:0007669"/>
    <property type="project" value="TreeGrafter"/>
</dbReference>
<keyword evidence="13" id="KW-1185">Reference proteome</keyword>
<evidence type="ECO:0000256" key="5">
    <source>
        <dbReference type="ARBA" id="ARBA00066414"/>
    </source>
</evidence>
<evidence type="ECO:0000256" key="8">
    <source>
        <dbReference type="ARBA" id="ARBA00079372"/>
    </source>
</evidence>
<dbReference type="GO" id="GO:0006744">
    <property type="term" value="P:ubiquinone biosynthetic process"/>
    <property type="evidence" value="ECO:0007669"/>
    <property type="project" value="TreeGrafter"/>
</dbReference>
<dbReference type="GO" id="GO:0008694">
    <property type="term" value="F:4-hydroxy-3-polyprenylbenzoate decarboxylase activity"/>
    <property type="evidence" value="ECO:0007669"/>
    <property type="project" value="TreeGrafter"/>
</dbReference>
<dbReference type="Proteomes" id="UP000029585">
    <property type="component" value="Unassembled WGS sequence"/>
</dbReference>
<evidence type="ECO:0000313" key="12">
    <source>
        <dbReference type="EMBL" id="KGF56952.1"/>
    </source>
</evidence>
<dbReference type="PANTHER" id="PTHR30108:SF17">
    <property type="entry name" value="FERULIC ACID DECARBOXYLASE 1"/>
    <property type="match status" value="1"/>
</dbReference>
<dbReference type="EC" id="4.1.1.61" evidence="5"/>
<dbReference type="Pfam" id="PF20695">
    <property type="entry name" value="UbiD_N"/>
    <property type="match status" value="1"/>
</dbReference>
<accession>A0A096CQ91</accession>
<dbReference type="EMBL" id="ADLO01000022">
    <property type="protein sequence ID" value="KGF56952.1"/>
    <property type="molecule type" value="Genomic_DNA"/>
</dbReference>
<dbReference type="Gene3D" id="3.40.1670.10">
    <property type="entry name" value="UbiD C-terminal domain-like"/>
    <property type="match status" value="1"/>
</dbReference>
<dbReference type="NCBIfam" id="TIGR00148">
    <property type="entry name" value="UbiD family decarboxylase"/>
    <property type="match status" value="1"/>
</dbReference>
<comment type="caution">
    <text evidence="12">The sequence shown here is derived from an EMBL/GenBank/DDBJ whole genome shotgun (WGS) entry which is preliminary data.</text>
</comment>
<dbReference type="FunFam" id="3.40.1670.10:FF:000003">
    <property type="entry name" value="Phenolic acid decarboxylase"/>
    <property type="match status" value="1"/>
</dbReference>
<evidence type="ECO:0000256" key="2">
    <source>
        <dbReference type="ARBA" id="ARBA00022575"/>
    </source>
</evidence>
<dbReference type="SUPFAM" id="SSF143968">
    <property type="entry name" value="UbiD C-terminal domain-like"/>
    <property type="match status" value="1"/>
</dbReference>
<organism evidence="12 13">
    <name type="scientific">Flavonifractor plautii 1_3_50AFAA</name>
    <dbReference type="NCBI Taxonomy" id="742738"/>
    <lineage>
        <taxon>Bacteria</taxon>
        <taxon>Bacillati</taxon>
        <taxon>Bacillota</taxon>
        <taxon>Clostridia</taxon>
        <taxon>Eubacteriales</taxon>
        <taxon>Oscillospiraceae</taxon>
        <taxon>Flavonifractor</taxon>
    </lineage>
</organism>
<dbReference type="Pfam" id="PF01977">
    <property type="entry name" value="UbiD"/>
    <property type="match status" value="1"/>
</dbReference>
<name>A0A096CQ91_FLAPL</name>
<evidence type="ECO:0000259" key="10">
    <source>
        <dbReference type="Pfam" id="PF20695"/>
    </source>
</evidence>
<dbReference type="InterPro" id="IPR002830">
    <property type="entry name" value="UbiD"/>
</dbReference>
<proteinExistence type="inferred from homology"/>
<feature type="domain" description="3-octaprenyl-4-hydroxybenzoate carboxy-lyase-like N-terminal" evidence="10">
    <location>
        <begin position="11"/>
        <end position="84"/>
    </location>
</feature>
<dbReference type="eggNOG" id="COG0043">
    <property type="taxonomic scope" value="Bacteria"/>
</dbReference>
<dbReference type="PANTHER" id="PTHR30108">
    <property type="entry name" value="3-OCTAPRENYL-4-HYDROXYBENZOATE CARBOXY-LYASE-RELATED"/>
    <property type="match status" value="1"/>
</dbReference>
<dbReference type="InterPro" id="IPR048304">
    <property type="entry name" value="UbiD_Rift_dom"/>
</dbReference>
<reference evidence="12 13" key="1">
    <citation type="submission" date="2011-08" db="EMBL/GenBank/DDBJ databases">
        <title>The Genome Sequence of Clostridium orbiscindens 1_3_50AFAA.</title>
        <authorList>
            <consortium name="The Broad Institute Genome Sequencing Platform"/>
            <person name="Earl A."/>
            <person name="Ward D."/>
            <person name="Feldgarden M."/>
            <person name="Gevers D."/>
            <person name="Daigneault M."/>
            <person name="Strauss J."/>
            <person name="Allen-Vercoe E."/>
            <person name="Young S.K."/>
            <person name="Zeng Q."/>
            <person name="Gargeya S."/>
            <person name="Fitzgerald M."/>
            <person name="Haas B."/>
            <person name="Abouelleil A."/>
            <person name="Alvarado L."/>
            <person name="Arachchi H.M."/>
            <person name="Berlin A."/>
            <person name="Brown A."/>
            <person name="Chapman S.B."/>
            <person name="Chen Z."/>
            <person name="Dunbar C."/>
            <person name="Freedman E."/>
            <person name="Gearin G."/>
            <person name="Gellesch M."/>
            <person name="Goldberg J."/>
            <person name="Griggs A."/>
            <person name="Gujja S."/>
            <person name="Heiman D."/>
            <person name="Howarth C."/>
            <person name="Larson L."/>
            <person name="Lui A."/>
            <person name="MacDonald P.J.P."/>
            <person name="Montmayeur A."/>
            <person name="Murphy C."/>
            <person name="Neiman D."/>
            <person name="Pearson M."/>
            <person name="Priest M."/>
            <person name="Roberts A."/>
            <person name="Saif S."/>
            <person name="Shea T."/>
            <person name="Shenoy N."/>
            <person name="Sisk P."/>
            <person name="Stolte C."/>
            <person name="Sykes S."/>
            <person name="Wortman J."/>
            <person name="Nusbaum C."/>
            <person name="Birren B."/>
        </authorList>
    </citation>
    <scope>NUCLEOTIDE SEQUENCE [LARGE SCALE GENOMIC DNA]</scope>
    <source>
        <strain evidence="12 13">1_3_50AFAA</strain>
    </source>
</reference>
<dbReference type="SUPFAM" id="SSF50475">
    <property type="entry name" value="FMN-binding split barrel"/>
    <property type="match status" value="1"/>
</dbReference>
<keyword evidence="2" id="KW-0216">Detoxification</keyword>
<dbReference type="InterPro" id="IPR049381">
    <property type="entry name" value="UbiD-like_C"/>
</dbReference>
<evidence type="ECO:0000313" key="13">
    <source>
        <dbReference type="Proteomes" id="UP000029585"/>
    </source>
</evidence>
<dbReference type="RefSeq" id="WP_024723603.1">
    <property type="nucleotide sequence ID" value="NZ_KN174161.1"/>
</dbReference>
<dbReference type="GO" id="GO:0009636">
    <property type="term" value="P:response to toxic substance"/>
    <property type="evidence" value="ECO:0007669"/>
    <property type="project" value="UniProtKB-KW"/>
</dbReference>
<dbReference type="PATRIC" id="fig|742738.3.peg.604"/>
<evidence type="ECO:0000259" key="11">
    <source>
        <dbReference type="Pfam" id="PF20696"/>
    </source>
</evidence>
<evidence type="ECO:0000256" key="1">
    <source>
        <dbReference type="ARBA" id="ARBA00010021"/>
    </source>
</evidence>
<protein>
    <recommendedName>
        <fullName evidence="6">Phenolic acid decarboxylase</fullName>
        <ecNumber evidence="5">4.1.1.61</ecNumber>
    </recommendedName>
    <alternativeName>
        <fullName evidence="7">4-hydroxybenzoate decarboxylase</fullName>
    </alternativeName>
    <alternativeName>
        <fullName evidence="8">Phenolic acid decarboxylase subunit C</fullName>
    </alternativeName>
</protein>
<comment type="catalytic activity">
    <reaction evidence="4">
        <text>4-hydroxybenzoate + H(+) = phenol + CO2</text>
        <dbReference type="Rhea" id="RHEA:10876"/>
        <dbReference type="ChEBI" id="CHEBI:15378"/>
        <dbReference type="ChEBI" id="CHEBI:15882"/>
        <dbReference type="ChEBI" id="CHEBI:16526"/>
        <dbReference type="ChEBI" id="CHEBI:17879"/>
        <dbReference type="EC" id="4.1.1.61"/>
    </reaction>
</comment>
<gene>
    <name evidence="12" type="ORF">HMPREF9460_00583</name>
</gene>
<sequence>MVSKSLREWLRVLEQDGVLKHVGREVNLEHELAAVGKKACGTYAVWFDKPIGERLPKDNKIPVVTGICGNRAMFAKAMGVSAREMSGTFSEAQAHPIEPVVVPPGEAPVKAVVTRQVNLYGLPIPVHHEKDSGQYITAGVVVAKDPVTGQRNVSIHRLQVTDKNHLGVLLLPRHLMALQRMAEKSGNPLEVAICIGLDPIALLSSQAIAALGFDEFGIAGALYGEPMKLVKGETVNVEYPANAEIVLEGRILPNIRQPEGPFGEYPKYYGPRKEREVIELTCMCTQKDPIYQTIVPATDEHTMLGAVAREGGILQIVQHAVPTAKAVHLTPGGTGRYHLVIQIDKKNAGEAKNAIFAAMGSSQEIKHVVVVDTDVDLFDPVDVSWAVATRCQADRDVFIIPGACGNKLDPSTDDGLSAKMGIDATVPMKEKGTDKFHRIRIPGEDTLCLADYITL</sequence>
<dbReference type="GO" id="GO:0018799">
    <property type="term" value="F:4-hydroxybenzoate decarboxylase activity"/>
    <property type="evidence" value="ECO:0007669"/>
    <property type="project" value="UniProtKB-EC"/>
</dbReference>